<dbReference type="Gene3D" id="3.20.20.140">
    <property type="entry name" value="Metal-dependent hydrolases"/>
    <property type="match status" value="1"/>
</dbReference>
<keyword evidence="7" id="KW-1185">Reference proteome</keyword>
<evidence type="ECO:0000256" key="2">
    <source>
        <dbReference type="ARBA" id="ARBA00013064"/>
    </source>
</evidence>
<name>A0A840ICH8_9ACTN</name>
<dbReference type="InterPro" id="IPR016195">
    <property type="entry name" value="Pol/histidinol_Pase-like"/>
</dbReference>
<dbReference type="GO" id="GO:0030145">
    <property type="term" value="F:manganese ion binding"/>
    <property type="evidence" value="ECO:0007669"/>
    <property type="project" value="InterPro"/>
</dbReference>
<dbReference type="PIRSF" id="PIRSF016557">
    <property type="entry name" value="Caps_synth_CpsB"/>
    <property type="match status" value="1"/>
</dbReference>
<reference evidence="6 7" key="1">
    <citation type="submission" date="2020-08" db="EMBL/GenBank/DDBJ databases">
        <title>Genomic Encyclopedia of Archaeal and Bacterial Type Strains, Phase II (KMG-II): from individual species to whole genera.</title>
        <authorList>
            <person name="Goeker M."/>
        </authorList>
    </citation>
    <scope>NUCLEOTIDE SEQUENCE [LARGE SCALE GENOMIC DNA]</scope>
    <source>
        <strain evidence="6 7">DSM 23288</strain>
    </source>
</reference>
<keyword evidence="4" id="KW-0904">Protein phosphatase</keyword>
<comment type="similarity">
    <text evidence="1">Belongs to the metallo-dependent hydrolases superfamily. CpsB/CapC family.</text>
</comment>
<dbReference type="EMBL" id="JACHNU010000001">
    <property type="protein sequence ID" value="MBB4661650.1"/>
    <property type="molecule type" value="Genomic_DNA"/>
</dbReference>
<dbReference type="InterPro" id="IPR016667">
    <property type="entry name" value="Caps_polysacc_synth_CpsB/CapC"/>
</dbReference>
<protein>
    <recommendedName>
        <fullName evidence="2">protein-tyrosine-phosphatase</fullName>
        <ecNumber evidence="2">3.1.3.48</ecNumber>
    </recommendedName>
</protein>
<dbReference type="GO" id="GO:0004725">
    <property type="term" value="F:protein tyrosine phosphatase activity"/>
    <property type="evidence" value="ECO:0007669"/>
    <property type="project" value="UniProtKB-EC"/>
</dbReference>
<dbReference type="EC" id="3.1.3.48" evidence="2"/>
<accession>A0A840ICH8</accession>
<dbReference type="PANTHER" id="PTHR39181:SF1">
    <property type="entry name" value="TYROSINE-PROTEIN PHOSPHATASE YWQE"/>
    <property type="match status" value="1"/>
</dbReference>
<dbReference type="RefSeq" id="WP_183339982.1">
    <property type="nucleotide sequence ID" value="NZ_JACHNU010000001.1"/>
</dbReference>
<evidence type="ECO:0000256" key="3">
    <source>
        <dbReference type="ARBA" id="ARBA00022801"/>
    </source>
</evidence>
<dbReference type="PANTHER" id="PTHR39181">
    <property type="entry name" value="TYROSINE-PROTEIN PHOSPHATASE YWQE"/>
    <property type="match status" value="1"/>
</dbReference>
<proteinExistence type="inferred from homology"/>
<dbReference type="SUPFAM" id="SSF89550">
    <property type="entry name" value="PHP domain-like"/>
    <property type="match status" value="1"/>
</dbReference>
<dbReference type="AlphaFoldDB" id="A0A840ICH8"/>
<evidence type="ECO:0000256" key="1">
    <source>
        <dbReference type="ARBA" id="ARBA00005750"/>
    </source>
</evidence>
<comment type="catalytic activity">
    <reaction evidence="5">
        <text>O-phospho-L-tyrosyl-[protein] + H2O = L-tyrosyl-[protein] + phosphate</text>
        <dbReference type="Rhea" id="RHEA:10684"/>
        <dbReference type="Rhea" id="RHEA-COMP:10136"/>
        <dbReference type="Rhea" id="RHEA-COMP:20101"/>
        <dbReference type="ChEBI" id="CHEBI:15377"/>
        <dbReference type="ChEBI" id="CHEBI:43474"/>
        <dbReference type="ChEBI" id="CHEBI:46858"/>
        <dbReference type="ChEBI" id="CHEBI:61978"/>
        <dbReference type="EC" id="3.1.3.48"/>
    </reaction>
</comment>
<evidence type="ECO:0000313" key="7">
    <source>
        <dbReference type="Proteomes" id="UP000585272"/>
    </source>
</evidence>
<dbReference type="Proteomes" id="UP000585272">
    <property type="component" value="Unassembled WGS sequence"/>
</dbReference>
<keyword evidence="3 6" id="KW-0378">Hydrolase</keyword>
<dbReference type="Pfam" id="PF19567">
    <property type="entry name" value="CpsB_CapC"/>
    <property type="match status" value="1"/>
</dbReference>
<organism evidence="6 7">
    <name type="scientific">Conexibacter arvalis</name>
    <dbReference type="NCBI Taxonomy" id="912552"/>
    <lineage>
        <taxon>Bacteria</taxon>
        <taxon>Bacillati</taxon>
        <taxon>Actinomycetota</taxon>
        <taxon>Thermoleophilia</taxon>
        <taxon>Solirubrobacterales</taxon>
        <taxon>Conexibacteraceae</taxon>
        <taxon>Conexibacter</taxon>
    </lineage>
</organism>
<evidence type="ECO:0000313" key="6">
    <source>
        <dbReference type="EMBL" id="MBB4661650.1"/>
    </source>
</evidence>
<evidence type="ECO:0000256" key="4">
    <source>
        <dbReference type="ARBA" id="ARBA00022912"/>
    </source>
</evidence>
<gene>
    <name evidence="6" type="ORF">BDZ31_001223</name>
</gene>
<evidence type="ECO:0000256" key="5">
    <source>
        <dbReference type="ARBA" id="ARBA00051722"/>
    </source>
</evidence>
<comment type="caution">
    <text evidence="6">The sequence shown here is derived from an EMBL/GenBank/DDBJ whole genome shotgun (WGS) entry which is preliminary data.</text>
</comment>
<sequence length="256" mass="27340">MIDLHCHILAGLDDGPADLEASVALARRQVAAGVDTVVATPHVSAAYPDVDAAAADAAAERLRERLAAERIELRLLTAGELAADRAVRLEDGELERLRLGDGPWLLVEAPLGVREVGFDVLMRQLRARGHEILIAHPERSPDFRRRPEVLRGLVADGMRVQATAGAFDGRFGGLVQRTARGLLEAGLVHVVASDAHDDRVRAPGLASALEAVGADPDQVRSLTETAPAAILAGTELPAAPRLAARRLRRPGWLRRG</sequence>